<dbReference type="InterPro" id="IPR025711">
    <property type="entry name" value="PepSY"/>
</dbReference>
<protein>
    <submittedName>
        <fullName evidence="4">PepSY domain-containing protein</fullName>
    </submittedName>
</protein>
<feature type="region of interest" description="Disordered" evidence="1">
    <location>
        <begin position="147"/>
        <end position="177"/>
    </location>
</feature>
<organism evidence="4 5">
    <name type="scientific">Candidatus Anaerobutyricum stercoris</name>
    <dbReference type="NCBI Taxonomy" id="2838457"/>
    <lineage>
        <taxon>Bacteria</taxon>
        <taxon>Bacillati</taxon>
        <taxon>Bacillota</taxon>
        <taxon>Clostridia</taxon>
        <taxon>Lachnospirales</taxon>
        <taxon>Lachnospiraceae</taxon>
        <taxon>Anaerobutyricum</taxon>
    </lineage>
</organism>
<feature type="compositionally biased region" description="Low complexity" evidence="1">
    <location>
        <begin position="161"/>
        <end position="174"/>
    </location>
</feature>
<feature type="chain" id="PRO_5038645893" evidence="2">
    <location>
        <begin position="32"/>
        <end position="243"/>
    </location>
</feature>
<dbReference type="PROSITE" id="PS51257">
    <property type="entry name" value="PROKAR_LIPOPROTEIN"/>
    <property type="match status" value="1"/>
</dbReference>
<evidence type="ECO:0000313" key="4">
    <source>
        <dbReference type="EMBL" id="HIZ40706.1"/>
    </source>
</evidence>
<evidence type="ECO:0000313" key="5">
    <source>
        <dbReference type="Proteomes" id="UP000824049"/>
    </source>
</evidence>
<reference evidence="4" key="1">
    <citation type="journal article" date="2021" name="PeerJ">
        <title>Extensive microbial diversity within the chicken gut microbiome revealed by metagenomics and culture.</title>
        <authorList>
            <person name="Gilroy R."/>
            <person name="Ravi A."/>
            <person name="Getino M."/>
            <person name="Pursley I."/>
            <person name="Horton D.L."/>
            <person name="Alikhan N.F."/>
            <person name="Baker D."/>
            <person name="Gharbi K."/>
            <person name="Hall N."/>
            <person name="Watson M."/>
            <person name="Adriaenssens E.M."/>
            <person name="Foster-Nyarko E."/>
            <person name="Jarju S."/>
            <person name="Secka A."/>
            <person name="Antonio M."/>
            <person name="Oren A."/>
            <person name="Chaudhuri R.R."/>
            <person name="La Ragione R."/>
            <person name="Hildebrand F."/>
            <person name="Pallen M.J."/>
        </authorList>
    </citation>
    <scope>NUCLEOTIDE SEQUENCE</scope>
    <source>
        <strain evidence="4">CHK179-28034</strain>
    </source>
</reference>
<dbReference type="AlphaFoldDB" id="A0A9D2EP92"/>
<evidence type="ECO:0000256" key="1">
    <source>
        <dbReference type="SAM" id="MobiDB-lite"/>
    </source>
</evidence>
<evidence type="ECO:0000256" key="2">
    <source>
        <dbReference type="SAM" id="SignalP"/>
    </source>
</evidence>
<feature type="domain" description="PepSY" evidence="3">
    <location>
        <begin position="89"/>
        <end position="148"/>
    </location>
</feature>
<proteinExistence type="predicted"/>
<accession>A0A9D2EP92</accession>
<gene>
    <name evidence="4" type="ORF">H9968_12455</name>
</gene>
<feature type="compositionally biased region" description="Low complexity" evidence="1">
    <location>
        <begin position="46"/>
        <end position="86"/>
    </location>
</feature>
<keyword evidence="2" id="KW-0732">Signal</keyword>
<dbReference type="EMBL" id="DXBR01000112">
    <property type="protein sequence ID" value="HIZ40706.1"/>
    <property type="molecule type" value="Genomic_DNA"/>
</dbReference>
<dbReference type="Proteomes" id="UP000824049">
    <property type="component" value="Unassembled WGS sequence"/>
</dbReference>
<name>A0A9D2EP92_9FIRM</name>
<dbReference type="Gene3D" id="3.10.450.40">
    <property type="match status" value="2"/>
</dbReference>
<feature type="domain" description="PepSY" evidence="3">
    <location>
        <begin position="176"/>
        <end position="234"/>
    </location>
</feature>
<comment type="caution">
    <text evidence="4">The sequence shown here is derived from an EMBL/GenBank/DDBJ whole genome shotgun (WGS) entry which is preliminary data.</text>
</comment>
<dbReference type="Pfam" id="PF03413">
    <property type="entry name" value="PepSY"/>
    <property type="match status" value="2"/>
</dbReference>
<feature type="signal peptide" evidence="2">
    <location>
        <begin position="1"/>
        <end position="31"/>
    </location>
</feature>
<evidence type="ECO:0000259" key="3">
    <source>
        <dbReference type="Pfam" id="PF03413"/>
    </source>
</evidence>
<feature type="region of interest" description="Disordered" evidence="1">
    <location>
        <begin position="46"/>
        <end position="87"/>
    </location>
</feature>
<reference evidence="4" key="2">
    <citation type="submission" date="2021-04" db="EMBL/GenBank/DDBJ databases">
        <authorList>
            <person name="Gilroy R."/>
        </authorList>
    </citation>
    <scope>NUCLEOTIDE SEQUENCE</scope>
    <source>
        <strain evidence="4">CHK179-28034</strain>
    </source>
</reference>
<sequence>MTKKIMFLLTASVLSIGIMTGCSGNSGNTQADDNNNVITQTENQNVADDNADDGSAATTAAGSVTDDNADDGSAATTAAANSGTGSKYISEEEASSIALAQVDGATEDELRINKDNDDNRNIYEVSILHDGVEYDFEIDAQTGDILSQSSERDDDDDWDDGQSGSQNNNQNNSGLISEKKASKIALGQVDGATESDLRIHQDTDDGRTVYEGSIIYNEMEYEFEIDAQSGDIIDWSSESVYDD</sequence>